<organism evidence="1 2">
    <name type="scientific">Paraburkholderia fynbosensis</name>
    <dbReference type="NCBI Taxonomy" id="1200993"/>
    <lineage>
        <taxon>Bacteria</taxon>
        <taxon>Pseudomonadati</taxon>
        <taxon>Pseudomonadota</taxon>
        <taxon>Betaproteobacteria</taxon>
        <taxon>Burkholderiales</taxon>
        <taxon>Burkholderiaceae</taxon>
        <taxon>Paraburkholderia</taxon>
    </lineage>
</organism>
<dbReference type="Proteomes" id="UP000494252">
    <property type="component" value="Unassembled WGS sequence"/>
</dbReference>
<protein>
    <submittedName>
        <fullName evidence="1">Uncharacterized protein</fullName>
    </submittedName>
</protein>
<accession>A0A6J5FNK3</accession>
<proteinExistence type="predicted"/>
<evidence type="ECO:0000313" key="2">
    <source>
        <dbReference type="Proteomes" id="UP000494252"/>
    </source>
</evidence>
<dbReference type="EMBL" id="CADIKI010000003">
    <property type="protein sequence ID" value="CAB3782133.1"/>
    <property type="molecule type" value="Genomic_DNA"/>
</dbReference>
<sequence>MKTYVKRMLMAGYSRGIVPAALVSSAFRWFDLARH</sequence>
<reference evidence="1 2" key="1">
    <citation type="submission" date="2020-04" db="EMBL/GenBank/DDBJ databases">
        <authorList>
            <person name="De Canck E."/>
        </authorList>
    </citation>
    <scope>NUCLEOTIDE SEQUENCE [LARGE SCALE GENOMIC DNA]</scope>
    <source>
        <strain evidence="1 2">LMG 27177</strain>
    </source>
</reference>
<name>A0A6J5FNK3_9BURK</name>
<dbReference type="AlphaFoldDB" id="A0A6J5FNK3"/>
<evidence type="ECO:0000313" key="1">
    <source>
        <dbReference type="EMBL" id="CAB3782133.1"/>
    </source>
</evidence>
<gene>
    <name evidence="1" type="ORF">LMG27177_01174</name>
</gene>
<keyword evidence="2" id="KW-1185">Reference proteome</keyword>